<dbReference type="AlphaFoldDB" id="A0A5K1U411"/>
<comment type="caution">
    <text evidence="1">The sequence shown here is derived from an EMBL/GenBank/DDBJ whole genome shotgun (WGS) entry which is preliminary data.</text>
</comment>
<dbReference type="EMBL" id="BDEQ01000001">
    <property type="protein sequence ID" value="GAT93259.1"/>
    <property type="molecule type" value="Genomic_DNA"/>
</dbReference>
<evidence type="ECO:0000313" key="2">
    <source>
        <dbReference type="Proteomes" id="UP000078387"/>
    </source>
</evidence>
<reference evidence="1 2" key="1">
    <citation type="submission" date="2016-05" db="EMBL/GenBank/DDBJ databases">
        <title>First whole genome sequencing of Entamoeba histolytica HM1:IMSS-clone-6.</title>
        <authorList>
            <person name="Mukherjee Avik.K."/>
            <person name="Izumyama S."/>
            <person name="Nakada-Tsukui K."/>
            <person name="Nozaki T."/>
        </authorList>
    </citation>
    <scope>NUCLEOTIDE SEQUENCE [LARGE SCALE GENOMIC DNA]</scope>
    <source>
        <strain evidence="1 2">HM1:IMSS clone 6</strain>
    </source>
</reference>
<dbReference type="Proteomes" id="UP000078387">
    <property type="component" value="Unassembled WGS sequence"/>
</dbReference>
<organism evidence="1 2">
    <name type="scientific">Entamoeba histolytica</name>
    <dbReference type="NCBI Taxonomy" id="5759"/>
    <lineage>
        <taxon>Eukaryota</taxon>
        <taxon>Amoebozoa</taxon>
        <taxon>Evosea</taxon>
        <taxon>Archamoebae</taxon>
        <taxon>Mastigamoebida</taxon>
        <taxon>Entamoebidae</taxon>
        <taxon>Entamoeba</taxon>
    </lineage>
</organism>
<sequence>MEQLPFSFNSENVTVLFDSDIFGFSKNYLYKSLYKKKNMFFLVFVEGMKPIGFYVNSLFLDEWFHVDSFSIIEFVDQSNFICHTHKSICDTLLFNKRNKFIFGVHGLFGLKVTKRFSSNIITWDNERMKSEYPTVDFFKPTTKYPVVRLLVLLQNE</sequence>
<evidence type="ECO:0000313" key="1">
    <source>
        <dbReference type="EMBL" id="GAT93259.1"/>
    </source>
</evidence>
<name>A0A5K1U411_ENTHI</name>
<protein>
    <submittedName>
        <fullName evidence="1">Uncharacterized protein</fullName>
    </submittedName>
</protein>
<accession>A0A5K1U411</accession>
<dbReference type="VEuPathDB" id="AmoebaDB:KM1_018570"/>
<dbReference type="VEuPathDB" id="AmoebaDB:EHI7A_007000"/>
<gene>
    <name evidence="1" type="ORF">CL6EHI_127370</name>
</gene>
<proteinExistence type="predicted"/>
<dbReference type="VEuPathDB" id="AmoebaDB:EHI_127370"/>
<dbReference type="VEuPathDB" id="AmoebaDB:EHI5A_016710"/>
<dbReference type="OMA" id="NFICHSH"/>